<accession>A0ABD5YL88</accession>
<name>A0ABD5YL88_9EURY</name>
<dbReference type="EMBL" id="JBHTAX010000001">
    <property type="protein sequence ID" value="MFC7189667.1"/>
    <property type="molecule type" value="Genomic_DNA"/>
</dbReference>
<dbReference type="RefSeq" id="WP_390205122.1">
    <property type="nucleotide sequence ID" value="NZ_JBHSZC010000001.1"/>
</dbReference>
<dbReference type="InterPro" id="IPR037069">
    <property type="entry name" value="AcylCoA_DH/ox_N_sf"/>
</dbReference>
<evidence type="ECO:0000313" key="1">
    <source>
        <dbReference type="EMBL" id="MFC7189667.1"/>
    </source>
</evidence>
<protein>
    <recommendedName>
        <fullName evidence="3">Acyl-CoA dehydrogenase</fullName>
    </recommendedName>
</protein>
<dbReference type="Proteomes" id="UP001596417">
    <property type="component" value="Unassembled WGS sequence"/>
</dbReference>
<reference evidence="1 2" key="1">
    <citation type="journal article" date="2019" name="Int. J. Syst. Evol. Microbiol.">
        <title>The Global Catalogue of Microorganisms (GCM) 10K type strain sequencing project: providing services to taxonomists for standard genome sequencing and annotation.</title>
        <authorList>
            <consortium name="The Broad Institute Genomics Platform"/>
            <consortium name="The Broad Institute Genome Sequencing Center for Infectious Disease"/>
            <person name="Wu L."/>
            <person name="Ma J."/>
        </authorList>
    </citation>
    <scope>NUCLEOTIDE SEQUENCE [LARGE SCALE GENOMIC DNA]</scope>
    <source>
        <strain evidence="1 2">RDMS1</strain>
    </source>
</reference>
<organism evidence="1 2">
    <name type="scientific">Halocatena marina</name>
    <dbReference type="NCBI Taxonomy" id="2934937"/>
    <lineage>
        <taxon>Archaea</taxon>
        <taxon>Methanobacteriati</taxon>
        <taxon>Methanobacteriota</taxon>
        <taxon>Stenosarchaea group</taxon>
        <taxon>Halobacteria</taxon>
        <taxon>Halobacteriales</taxon>
        <taxon>Natronomonadaceae</taxon>
        <taxon>Halocatena</taxon>
    </lineage>
</organism>
<keyword evidence="2" id="KW-1185">Reference proteome</keyword>
<proteinExistence type="predicted"/>
<dbReference type="Gene3D" id="1.10.540.10">
    <property type="entry name" value="Acyl-CoA dehydrogenase/oxidase, N-terminal domain"/>
    <property type="match status" value="1"/>
</dbReference>
<evidence type="ECO:0008006" key="3">
    <source>
        <dbReference type="Google" id="ProtNLM"/>
    </source>
</evidence>
<comment type="caution">
    <text evidence="1">The sequence shown here is derived from an EMBL/GenBank/DDBJ whole genome shotgun (WGS) entry which is preliminary data.</text>
</comment>
<gene>
    <name evidence="1" type="ORF">ACFQL7_07225</name>
</gene>
<sequence length="106" mass="12694">MDFSEPEEATQIKRALDDFIEQEVTPLENKHPEFLGEDYERHIVDENNYQVPAYRDVIEQIRKRVLRRAFTRWECLKRLVVEGSMFLPNQSSQNISRTAHRDFTQP</sequence>
<evidence type="ECO:0000313" key="2">
    <source>
        <dbReference type="Proteomes" id="UP001596417"/>
    </source>
</evidence>
<dbReference type="AlphaFoldDB" id="A0ABD5YL88"/>